<dbReference type="PANTHER" id="PTHR38593">
    <property type="entry name" value="BLR2558 PROTEIN"/>
    <property type="match status" value="1"/>
</dbReference>
<evidence type="ECO:0000256" key="2">
    <source>
        <dbReference type="SAM" id="MobiDB-lite"/>
    </source>
</evidence>
<dbReference type="InterPro" id="IPR012347">
    <property type="entry name" value="Ferritin-like"/>
</dbReference>
<feature type="signal peptide" evidence="3">
    <location>
        <begin position="1"/>
        <end position="28"/>
    </location>
</feature>
<evidence type="ECO:0000256" key="1">
    <source>
        <dbReference type="SAM" id="Coils"/>
    </source>
</evidence>
<keyword evidence="1" id="KW-0175">Coiled coil</keyword>
<evidence type="ECO:0000313" key="6">
    <source>
        <dbReference type="Proteomes" id="UP000036367"/>
    </source>
</evidence>
<dbReference type="InterPro" id="IPR025419">
    <property type="entry name" value="DUF4142"/>
</dbReference>
<sequence length="229" mass="25519">MEIQMMKLRFTVAAAALTVLTGLPVANAQQGANGGSILDGQLQTPQNQADSGRYEARRTTTDSRQQQPTVTQAIVQKLQKANENEIELAKMAMQKTDHDELKQLTQTIVRDHEALNQKLQQFSSQHQGNSQGQRVPAQLCQIADQACDNAMKMTKDMLTNYEGQDFQMAFLGQQCVAHTMMLAELKAIESTGPQELQPIAQEAISKIEKHLEKAKQLAKKLEDDEKQRS</sequence>
<gene>
    <name evidence="5" type="ORF">RISK_000506</name>
</gene>
<evidence type="ECO:0000313" key="5">
    <source>
        <dbReference type="EMBL" id="KLU07428.1"/>
    </source>
</evidence>
<dbReference type="PANTHER" id="PTHR38593:SF1">
    <property type="entry name" value="BLR2558 PROTEIN"/>
    <property type="match status" value="1"/>
</dbReference>
<dbReference type="Proteomes" id="UP000036367">
    <property type="component" value="Unassembled WGS sequence"/>
</dbReference>
<dbReference type="STRING" id="595434.RISK_000506"/>
<dbReference type="PATRIC" id="fig|595434.4.peg.490"/>
<feature type="compositionally biased region" description="Basic and acidic residues" evidence="2">
    <location>
        <begin position="52"/>
        <end position="61"/>
    </location>
</feature>
<name>A0A0J1BLU3_RHOIS</name>
<evidence type="ECO:0000259" key="4">
    <source>
        <dbReference type="Pfam" id="PF13628"/>
    </source>
</evidence>
<proteinExistence type="predicted"/>
<feature type="region of interest" description="Disordered" evidence="2">
    <location>
        <begin position="36"/>
        <end position="66"/>
    </location>
</feature>
<dbReference type="EMBL" id="LECT01000006">
    <property type="protein sequence ID" value="KLU07428.1"/>
    <property type="molecule type" value="Genomic_DNA"/>
</dbReference>
<evidence type="ECO:0000256" key="3">
    <source>
        <dbReference type="SAM" id="SignalP"/>
    </source>
</evidence>
<organism evidence="5 6">
    <name type="scientific">Rhodopirellula islandica</name>
    <dbReference type="NCBI Taxonomy" id="595434"/>
    <lineage>
        <taxon>Bacteria</taxon>
        <taxon>Pseudomonadati</taxon>
        <taxon>Planctomycetota</taxon>
        <taxon>Planctomycetia</taxon>
        <taxon>Pirellulales</taxon>
        <taxon>Pirellulaceae</taxon>
        <taxon>Rhodopirellula</taxon>
    </lineage>
</organism>
<feature type="compositionally biased region" description="Polar residues" evidence="2">
    <location>
        <begin position="41"/>
        <end position="50"/>
    </location>
</feature>
<feature type="chain" id="PRO_5005248165" description="DUF4142 domain-containing protein" evidence="3">
    <location>
        <begin position="29"/>
        <end position="229"/>
    </location>
</feature>
<reference evidence="5" key="1">
    <citation type="submission" date="2015-05" db="EMBL/GenBank/DDBJ databases">
        <title>Permanent draft genome of Rhodopirellula islandicus K833.</title>
        <authorList>
            <person name="Kizina J."/>
            <person name="Richter M."/>
            <person name="Glockner F.O."/>
            <person name="Harder J."/>
        </authorList>
    </citation>
    <scope>NUCLEOTIDE SEQUENCE [LARGE SCALE GENOMIC DNA]</scope>
    <source>
        <strain evidence="5">K833</strain>
    </source>
</reference>
<keyword evidence="3" id="KW-0732">Signal</keyword>
<comment type="caution">
    <text evidence="5">The sequence shown here is derived from an EMBL/GenBank/DDBJ whole genome shotgun (WGS) entry which is preliminary data.</text>
</comment>
<dbReference type="AlphaFoldDB" id="A0A0J1BLU3"/>
<dbReference type="Gene3D" id="1.20.1260.10">
    <property type="match status" value="1"/>
</dbReference>
<dbReference type="Pfam" id="PF13628">
    <property type="entry name" value="DUF4142"/>
    <property type="match status" value="1"/>
</dbReference>
<feature type="coiled-coil region" evidence="1">
    <location>
        <begin position="200"/>
        <end position="227"/>
    </location>
</feature>
<keyword evidence="6" id="KW-1185">Reference proteome</keyword>
<feature type="domain" description="DUF4142" evidence="4">
    <location>
        <begin position="71"/>
        <end position="217"/>
    </location>
</feature>
<protein>
    <recommendedName>
        <fullName evidence="4">DUF4142 domain-containing protein</fullName>
    </recommendedName>
</protein>
<accession>A0A0J1BLU3</accession>